<feature type="chain" id="PRO_5046364120" evidence="14">
    <location>
        <begin position="35"/>
        <end position="652"/>
    </location>
</feature>
<name>A0ABX0MIA5_9BURK</name>
<evidence type="ECO:0000256" key="11">
    <source>
        <dbReference type="PROSITE-ProRule" id="PRU01360"/>
    </source>
</evidence>
<sequence>MGMAATLIVWNAMRMTPVRWIAFAPLLLALPAVAQLSAVAADAMADMSIEDLANIQVTSVSKKPERLAAAAASVFVITADDIRRSGAATVPEALRLAPNLQVAQTSGYGYAISARGFNSSRNTVPNKLLVLIDGRSVYSPFFSGVTWDAQQVMLEDIERIEVISGPGGTLWGVNAVNGVINITTRASSATRGSLVALRAGERGNHVAVRQGSGDWRLQATYLNERHTELAGGAPVNDARHQWQAGMRRDWGSGADLFSVHGNAYRGALDQPEPGAITTGTKLDLGTVRSSGASLTARWTHALDAGGSLMLQGYIDHSERDVPPTYAERIQVADLQFQHSLPANRFGQLVWGANLRHTWDEVTNSETVAFLPAKVGQNWASLFGQNELALRENLRLVVGARVEHNDYTGAEFLPSMRLAWQVAPQHAFWSGVSRTVRAPSRLDADTFIPGTAPYLLRGGPQVRAEVAKVFELGYRGQPLPALSISATVFHNRYDHLRTQEVDATGSFLTFDSKMEGKSRGIEMWGSYQATPWWRLSAGWLALHQRFALKPGSNDEPAPRTSGRDPSHTAQLRSTFILSGDKEIELAVRKVARLESDQVPGYRALDARFGWRVRRDMELSVSGHNLNGAHAEYGALATRSEVPREVAVKLVWMH</sequence>
<evidence type="ECO:0000256" key="12">
    <source>
        <dbReference type="RuleBase" id="RU003357"/>
    </source>
</evidence>
<dbReference type="InterPro" id="IPR000531">
    <property type="entry name" value="Beta-barrel_TonB"/>
</dbReference>
<evidence type="ECO:0000256" key="2">
    <source>
        <dbReference type="ARBA" id="ARBA00009810"/>
    </source>
</evidence>
<keyword evidence="7 12" id="KW-0798">TonB box</keyword>
<dbReference type="InterPro" id="IPR012910">
    <property type="entry name" value="Plug_dom"/>
</dbReference>
<keyword evidence="5 11" id="KW-0812">Transmembrane</keyword>
<keyword evidence="9 17" id="KW-0675">Receptor</keyword>
<keyword evidence="4 11" id="KW-1134">Transmembrane beta strand</keyword>
<comment type="similarity">
    <text evidence="2 11 12">Belongs to the TonB-dependent receptor family.</text>
</comment>
<evidence type="ECO:0000256" key="5">
    <source>
        <dbReference type="ARBA" id="ARBA00022692"/>
    </source>
</evidence>
<evidence type="ECO:0000259" key="15">
    <source>
        <dbReference type="Pfam" id="PF00593"/>
    </source>
</evidence>
<accession>A0ABX0MIA5</accession>
<organism evidence="17 18">
    <name type="scientific">Massilia aquatica</name>
    <dbReference type="NCBI Taxonomy" id="2609000"/>
    <lineage>
        <taxon>Bacteria</taxon>
        <taxon>Pseudomonadati</taxon>
        <taxon>Pseudomonadota</taxon>
        <taxon>Betaproteobacteria</taxon>
        <taxon>Burkholderiales</taxon>
        <taxon>Oxalobacteraceae</taxon>
        <taxon>Telluria group</taxon>
        <taxon>Massilia</taxon>
    </lineage>
</organism>
<keyword evidence="8 11" id="KW-0472">Membrane</keyword>
<proteinExistence type="inferred from homology"/>
<protein>
    <submittedName>
        <fullName evidence="17">TonB-dependent receptor</fullName>
    </submittedName>
</protein>
<feature type="signal peptide" evidence="14">
    <location>
        <begin position="1"/>
        <end position="34"/>
    </location>
</feature>
<dbReference type="Gene3D" id="2.170.130.10">
    <property type="entry name" value="TonB-dependent receptor, plug domain"/>
    <property type="match status" value="1"/>
</dbReference>
<evidence type="ECO:0000256" key="4">
    <source>
        <dbReference type="ARBA" id="ARBA00022452"/>
    </source>
</evidence>
<dbReference type="InterPro" id="IPR037066">
    <property type="entry name" value="Plug_dom_sf"/>
</dbReference>
<evidence type="ECO:0000313" key="18">
    <source>
        <dbReference type="Proteomes" id="UP000819052"/>
    </source>
</evidence>
<dbReference type="SUPFAM" id="SSF56935">
    <property type="entry name" value="Porins"/>
    <property type="match status" value="1"/>
</dbReference>
<feature type="domain" description="TonB-dependent receptor-like beta-barrel" evidence="15">
    <location>
        <begin position="234"/>
        <end position="624"/>
    </location>
</feature>
<evidence type="ECO:0000259" key="16">
    <source>
        <dbReference type="Pfam" id="PF07715"/>
    </source>
</evidence>
<dbReference type="PANTHER" id="PTHR30069:SF29">
    <property type="entry name" value="HEMOGLOBIN AND HEMOGLOBIN-HAPTOGLOBIN-BINDING PROTEIN 1-RELATED"/>
    <property type="match status" value="1"/>
</dbReference>
<keyword evidence="6 14" id="KW-0732">Signal</keyword>
<evidence type="ECO:0000256" key="9">
    <source>
        <dbReference type="ARBA" id="ARBA00023170"/>
    </source>
</evidence>
<dbReference type="InterPro" id="IPR039426">
    <property type="entry name" value="TonB-dep_rcpt-like"/>
</dbReference>
<dbReference type="Gene3D" id="2.40.170.20">
    <property type="entry name" value="TonB-dependent receptor, beta-barrel domain"/>
    <property type="match status" value="1"/>
</dbReference>
<dbReference type="InterPro" id="IPR036942">
    <property type="entry name" value="Beta-barrel_TonB_sf"/>
</dbReference>
<evidence type="ECO:0000256" key="10">
    <source>
        <dbReference type="ARBA" id="ARBA00023237"/>
    </source>
</evidence>
<dbReference type="Pfam" id="PF07715">
    <property type="entry name" value="Plug"/>
    <property type="match status" value="1"/>
</dbReference>
<dbReference type="PANTHER" id="PTHR30069">
    <property type="entry name" value="TONB-DEPENDENT OUTER MEMBRANE RECEPTOR"/>
    <property type="match status" value="1"/>
</dbReference>
<evidence type="ECO:0000256" key="13">
    <source>
        <dbReference type="SAM" id="MobiDB-lite"/>
    </source>
</evidence>
<keyword evidence="3 11" id="KW-0813">Transport</keyword>
<evidence type="ECO:0000256" key="6">
    <source>
        <dbReference type="ARBA" id="ARBA00022729"/>
    </source>
</evidence>
<dbReference type="Pfam" id="PF00593">
    <property type="entry name" value="TonB_dep_Rec_b-barrel"/>
    <property type="match status" value="1"/>
</dbReference>
<evidence type="ECO:0000256" key="14">
    <source>
        <dbReference type="SAM" id="SignalP"/>
    </source>
</evidence>
<evidence type="ECO:0000313" key="17">
    <source>
        <dbReference type="EMBL" id="NHZ41901.1"/>
    </source>
</evidence>
<evidence type="ECO:0000256" key="1">
    <source>
        <dbReference type="ARBA" id="ARBA00004571"/>
    </source>
</evidence>
<evidence type="ECO:0000256" key="3">
    <source>
        <dbReference type="ARBA" id="ARBA00022448"/>
    </source>
</evidence>
<feature type="domain" description="TonB-dependent receptor plug" evidence="16">
    <location>
        <begin position="69"/>
        <end position="179"/>
    </location>
</feature>
<gene>
    <name evidence="17" type="ORF">F1609_17270</name>
</gene>
<keyword evidence="18" id="KW-1185">Reference proteome</keyword>
<evidence type="ECO:0000256" key="7">
    <source>
        <dbReference type="ARBA" id="ARBA00023077"/>
    </source>
</evidence>
<dbReference type="Proteomes" id="UP000819052">
    <property type="component" value="Unassembled WGS sequence"/>
</dbReference>
<comment type="subcellular location">
    <subcellularLocation>
        <location evidence="1 11">Cell outer membrane</location>
        <topology evidence="1 11">Multi-pass membrane protein</topology>
    </subcellularLocation>
</comment>
<evidence type="ECO:0000256" key="8">
    <source>
        <dbReference type="ARBA" id="ARBA00023136"/>
    </source>
</evidence>
<keyword evidence="10 11" id="KW-0998">Cell outer membrane</keyword>
<feature type="region of interest" description="Disordered" evidence="13">
    <location>
        <begin position="549"/>
        <end position="568"/>
    </location>
</feature>
<reference evidence="17 18" key="1">
    <citation type="submission" date="2019-09" db="EMBL/GenBank/DDBJ databases">
        <title>Taxonomy of Antarctic Massilia spp.: description of Massilia rubra sp. nov., Massilia aquatica sp. nov., Massilia mucilaginosa sp. nov., Massilia frigida sp. nov. isolated from streams, lakes and regoliths.</title>
        <authorList>
            <person name="Holochova P."/>
            <person name="Sedlacek I."/>
            <person name="Kralova S."/>
            <person name="Maslanova I."/>
            <person name="Busse H.-J."/>
            <person name="Stankova E."/>
            <person name="Vrbovska V."/>
            <person name="Kovarovic V."/>
            <person name="Bartak M."/>
            <person name="Svec P."/>
            <person name="Pantucek R."/>
        </authorList>
    </citation>
    <scope>NUCLEOTIDE SEQUENCE [LARGE SCALE GENOMIC DNA]</scope>
    <source>
        <strain evidence="17 18">CCM 8693</strain>
    </source>
</reference>
<comment type="caution">
    <text evidence="17">The sequence shown here is derived from an EMBL/GenBank/DDBJ whole genome shotgun (WGS) entry which is preliminary data.</text>
</comment>
<dbReference type="EMBL" id="VVIW01000009">
    <property type="protein sequence ID" value="NHZ41901.1"/>
    <property type="molecule type" value="Genomic_DNA"/>
</dbReference>
<dbReference type="PROSITE" id="PS52016">
    <property type="entry name" value="TONB_DEPENDENT_REC_3"/>
    <property type="match status" value="1"/>
</dbReference>